<dbReference type="Proteomes" id="UP001148737">
    <property type="component" value="Unassembled WGS sequence"/>
</dbReference>
<evidence type="ECO:0000313" key="1">
    <source>
        <dbReference type="EMBL" id="KAJ3472872.1"/>
    </source>
</evidence>
<comment type="caution">
    <text evidence="1">The sequence shown here is derived from an EMBL/GenBank/DDBJ whole genome shotgun (WGS) entry which is preliminary data.</text>
</comment>
<keyword evidence="2" id="KW-1185">Reference proteome</keyword>
<accession>A0ACC1QCQ5</accession>
<evidence type="ECO:0000313" key="2">
    <source>
        <dbReference type="Proteomes" id="UP001148737"/>
    </source>
</evidence>
<gene>
    <name evidence="1" type="ORF">NLG97_g10665</name>
</gene>
<protein>
    <submittedName>
        <fullName evidence="1">Uncharacterized protein</fullName>
    </submittedName>
</protein>
<dbReference type="EMBL" id="JANAKD010002804">
    <property type="protein sequence ID" value="KAJ3472872.1"/>
    <property type="molecule type" value="Genomic_DNA"/>
</dbReference>
<name>A0ACC1QCQ5_9HYPO</name>
<organism evidence="1 2">
    <name type="scientific">Lecanicillium saksenae</name>
    <dbReference type="NCBI Taxonomy" id="468837"/>
    <lineage>
        <taxon>Eukaryota</taxon>
        <taxon>Fungi</taxon>
        <taxon>Dikarya</taxon>
        <taxon>Ascomycota</taxon>
        <taxon>Pezizomycotina</taxon>
        <taxon>Sordariomycetes</taxon>
        <taxon>Hypocreomycetidae</taxon>
        <taxon>Hypocreales</taxon>
        <taxon>Cordycipitaceae</taxon>
        <taxon>Lecanicillium</taxon>
    </lineage>
</organism>
<reference evidence="1" key="1">
    <citation type="submission" date="2022-07" db="EMBL/GenBank/DDBJ databases">
        <title>Genome Sequence of Lecanicillium saksenae.</title>
        <authorList>
            <person name="Buettner E."/>
        </authorList>
    </citation>
    <scope>NUCLEOTIDE SEQUENCE</scope>
    <source>
        <strain evidence="1">VT-O1</strain>
    </source>
</reference>
<sequence>MKYSYAAAALAMATGAYAKPQITNGASIDPTEGKPFTVELSGCAKGCTVYLMQGPKDSAVPVKILSSMLFL</sequence>
<proteinExistence type="predicted"/>